<feature type="region of interest" description="Disordered" evidence="7">
    <location>
        <begin position="1"/>
        <end position="68"/>
    </location>
</feature>
<sequence length="234" mass="24358">MPEEHPPSEPPEPSAAPHPWAPPDQPSARLSDPWLPVDPHPWGAPAPSAATHPYGGEPAADAHRPRPAQGRRLRRVVIGAALAVALLVGGGVGIAVSISDGPADEARDEPAAESPWQDRGNAEAAADASPTPSAAPATTPSTGPGRISVVYEVTGQGRADVLYSDANGEPVWVDGARLPWRKSIRTDRRDQVMVQVGRTDATTGEQIACSLAVDGEAPVTEEVDGHAWRASCFG</sequence>
<dbReference type="InterPro" id="IPR008693">
    <property type="entry name" value="MmpS"/>
</dbReference>
<dbReference type="OrthoDB" id="3406002at2"/>
<keyword evidence="5 8" id="KW-1133">Transmembrane helix</keyword>
<evidence type="ECO:0000256" key="5">
    <source>
        <dbReference type="ARBA" id="ARBA00022989"/>
    </source>
</evidence>
<dbReference type="Gene3D" id="2.60.40.2880">
    <property type="entry name" value="MmpS1-5, C-terminal soluble domain"/>
    <property type="match status" value="1"/>
</dbReference>
<dbReference type="Pfam" id="PF05423">
    <property type="entry name" value="Mycobact_memb"/>
    <property type="match status" value="1"/>
</dbReference>
<keyword evidence="10" id="KW-1185">Reference proteome</keyword>
<dbReference type="InterPro" id="IPR038468">
    <property type="entry name" value="MmpS_C"/>
</dbReference>
<evidence type="ECO:0000256" key="7">
    <source>
        <dbReference type="SAM" id="MobiDB-lite"/>
    </source>
</evidence>
<evidence type="ECO:0000256" key="3">
    <source>
        <dbReference type="ARBA" id="ARBA00022475"/>
    </source>
</evidence>
<protein>
    <recommendedName>
        <fullName evidence="11">MmpS family membrane protein</fullName>
    </recommendedName>
</protein>
<comment type="similarity">
    <text evidence="2">Belongs to the MmpS family.</text>
</comment>
<name>A0A3B0A0E5_9ACTN</name>
<proteinExistence type="inferred from homology"/>
<reference evidence="9 10" key="1">
    <citation type="journal article" date="2015" name="Int. J. Syst. Evol. Microbiol.">
        <title>Micromonospora costi sp. nov., isolated from a leaf of Costus speciosus.</title>
        <authorList>
            <person name="Thawai C."/>
        </authorList>
    </citation>
    <scope>NUCLEOTIDE SEQUENCE [LARGE SCALE GENOMIC DNA]</scope>
    <source>
        <strain evidence="9 10">CS1-12</strain>
    </source>
</reference>
<evidence type="ECO:0008006" key="11">
    <source>
        <dbReference type="Google" id="ProtNLM"/>
    </source>
</evidence>
<keyword evidence="4 8" id="KW-0812">Transmembrane</keyword>
<keyword evidence="3" id="KW-1003">Cell membrane</keyword>
<gene>
    <name evidence="9" type="ORF">D7193_19055</name>
</gene>
<dbReference type="EMBL" id="RBAN01000003">
    <property type="protein sequence ID" value="RKN54128.1"/>
    <property type="molecule type" value="Genomic_DNA"/>
</dbReference>
<dbReference type="Proteomes" id="UP000279968">
    <property type="component" value="Unassembled WGS sequence"/>
</dbReference>
<evidence type="ECO:0000256" key="6">
    <source>
        <dbReference type="ARBA" id="ARBA00023136"/>
    </source>
</evidence>
<evidence type="ECO:0000313" key="9">
    <source>
        <dbReference type="EMBL" id="RKN54128.1"/>
    </source>
</evidence>
<keyword evidence="6 8" id="KW-0472">Membrane</keyword>
<dbReference type="AlphaFoldDB" id="A0A3B0A0E5"/>
<feature type="compositionally biased region" description="Pro residues" evidence="7">
    <location>
        <begin position="8"/>
        <end position="25"/>
    </location>
</feature>
<evidence type="ECO:0000256" key="1">
    <source>
        <dbReference type="ARBA" id="ARBA00004236"/>
    </source>
</evidence>
<evidence type="ECO:0000313" key="10">
    <source>
        <dbReference type="Proteomes" id="UP000279968"/>
    </source>
</evidence>
<evidence type="ECO:0000256" key="8">
    <source>
        <dbReference type="SAM" id="Phobius"/>
    </source>
</evidence>
<feature type="transmembrane region" description="Helical" evidence="8">
    <location>
        <begin position="76"/>
        <end position="98"/>
    </location>
</feature>
<dbReference type="RefSeq" id="WP_120780868.1">
    <property type="nucleotide sequence ID" value="NZ_JBHLUP010000001.1"/>
</dbReference>
<dbReference type="GO" id="GO:0005886">
    <property type="term" value="C:plasma membrane"/>
    <property type="evidence" value="ECO:0007669"/>
    <property type="project" value="UniProtKB-SubCell"/>
</dbReference>
<feature type="compositionally biased region" description="Low complexity" evidence="7">
    <location>
        <begin position="122"/>
        <end position="142"/>
    </location>
</feature>
<evidence type="ECO:0000256" key="4">
    <source>
        <dbReference type="ARBA" id="ARBA00022692"/>
    </source>
</evidence>
<feature type="region of interest" description="Disordered" evidence="7">
    <location>
        <begin position="102"/>
        <end position="146"/>
    </location>
</feature>
<accession>A0A3B0A0E5</accession>
<organism evidence="9 10">
    <name type="scientific">Micromonospora costi</name>
    <dbReference type="NCBI Taxonomy" id="1530042"/>
    <lineage>
        <taxon>Bacteria</taxon>
        <taxon>Bacillati</taxon>
        <taxon>Actinomycetota</taxon>
        <taxon>Actinomycetes</taxon>
        <taxon>Micromonosporales</taxon>
        <taxon>Micromonosporaceae</taxon>
        <taxon>Micromonospora</taxon>
    </lineage>
</organism>
<comment type="subcellular location">
    <subcellularLocation>
        <location evidence="1">Cell membrane</location>
    </subcellularLocation>
</comment>
<comment type="caution">
    <text evidence="9">The sequence shown here is derived from an EMBL/GenBank/DDBJ whole genome shotgun (WGS) entry which is preliminary data.</text>
</comment>
<evidence type="ECO:0000256" key="2">
    <source>
        <dbReference type="ARBA" id="ARBA00007531"/>
    </source>
</evidence>